<dbReference type="PANTHER" id="PTHR11991:SF0">
    <property type="entry name" value="TRANSLATIONALLY-CONTROLLED TUMOR PROTEIN"/>
    <property type="match status" value="1"/>
</dbReference>
<dbReference type="InterPro" id="IPR034737">
    <property type="entry name" value="TCTP"/>
</dbReference>
<protein>
    <recommendedName>
        <fullName evidence="2">TCTP domain-containing protein</fullName>
    </recommendedName>
</protein>
<proteinExistence type="inferred from homology"/>
<comment type="similarity">
    <text evidence="1">Belongs to the TCTP family.</text>
</comment>
<dbReference type="InterPro" id="IPR011057">
    <property type="entry name" value="Mss4-like_sf"/>
</dbReference>
<dbReference type="GO" id="GO:0005737">
    <property type="term" value="C:cytoplasm"/>
    <property type="evidence" value="ECO:0007669"/>
    <property type="project" value="TreeGrafter"/>
</dbReference>
<gene>
    <name evidence="3" type="ORF">BSP0115_LOCUS10223</name>
</gene>
<name>A0A7S1CG03_9STRA</name>
<dbReference type="Pfam" id="PF00838">
    <property type="entry name" value="TCTP"/>
    <property type="match status" value="1"/>
</dbReference>
<evidence type="ECO:0000256" key="1">
    <source>
        <dbReference type="PROSITE-ProRule" id="PRU01133"/>
    </source>
</evidence>
<evidence type="ECO:0000259" key="2">
    <source>
        <dbReference type="PROSITE" id="PS51797"/>
    </source>
</evidence>
<dbReference type="PANTHER" id="PTHR11991">
    <property type="entry name" value="TRANSLATIONALLY CONTROLLED TUMOR PROTEIN-RELATED"/>
    <property type="match status" value="1"/>
</dbReference>
<dbReference type="InterPro" id="IPR018105">
    <property type="entry name" value="Translational_control_tumour_p"/>
</dbReference>
<dbReference type="GO" id="GO:0005509">
    <property type="term" value="F:calcium ion binding"/>
    <property type="evidence" value="ECO:0007669"/>
    <property type="project" value="TreeGrafter"/>
</dbReference>
<sequence length="194" mass="21832">MEVYKDLISGTEYFSNAKPIKPVSDGKEEEKIDGLCYVETTKQAADGGAVDIGCGNEFGGAGEDEGADDSVETKLDQLLAFPDIQEDPIPFASFKQFRDDYFKPYMKALQKVKKDKGHFETKEDQKAFQTRMQGIMGWVKANFSSIDFYQANEPTTTNDEGKEVFNSLVFAHWAEGATTPHFCYIMDGYEMVKY</sequence>
<dbReference type="EMBL" id="HBFS01015235">
    <property type="protein sequence ID" value="CAD8916962.1"/>
    <property type="molecule type" value="Transcribed_RNA"/>
</dbReference>
<accession>A0A7S1CG03</accession>
<dbReference type="AlphaFoldDB" id="A0A7S1CG03"/>
<dbReference type="Gene3D" id="2.170.150.10">
    <property type="entry name" value="Metal Binding Protein, Guanine Nucleotide Exchange Factor, Chain A"/>
    <property type="match status" value="1"/>
</dbReference>
<feature type="domain" description="TCTP" evidence="2">
    <location>
        <begin position="1"/>
        <end position="194"/>
    </location>
</feature>
<reference evidence="3" key="1">
    <citation type="submission" date="2021-01" db="EMBL/GenBank/DDBJ databases">
        <authorList>
            <person name="Corre E."/>
            <person name="Pelletier E."/>
            <person name="Niang G."/>
            <person name="Scheremetjew M."/>
            <person name="Finn R."/>
            <person name="Kale V."/>
            <person name="Holt S."/>
            <person name="Cochrane G."/>
            <person name="Meng A."/>
            <person name="Brown T."/>
            <person name="Cohen L."/>
        </authorList>
    </citation>
    <scope>NUCLEOTIDE SEQUENCE</scope>
    <source>
        <strain evidence="3">Ms1</strain>
    </source>
</reference>
<organism evidence="3">
    <name type="scientific">Bicosoecida sp. CB-2014</name>
    <dbReference type="NCBI Taxonomy" id="1486930"/>
    <lineage>
        <taxon>Eukaryota</taxon>
        <taxon>Sar</taxon>
        <taxon>Stramenopiles</taxon>
        <taxon>Bigyra</taxon>
        <taxon>Opalozoa</taxon>
        <taxon>Bicosoecida</taxon>
    </lineage>
</organism>
<dbReference type="PROSITE" id="PS51797">
    <property type="entry name" value="TCTP_3"/>
    <property type="match status" value="1"/>
</dbReference>
<evidence type="ECO:0000313" key="3">
    <source>
        <dbReference type="EMBL" id="CAD8916962.1"/>
    </source>
</evidence>
<dbReference type="InterPro" id="IPR011323">
    <property type="entry name" value="Mss4/transl-control_tumour"/>
</dbReference>
<dbReference type="SUPFAM" id="SSF51316">
    <property type="entry name" value="Mss4-like"/>
    <property type="match status" value="1"/>
</dbReference>